<dbReference type="EMBL" id="JAHLQT010024908">
    <property type="protein sequence ID" value="KAG7164833.1"/>
    <property type="molecule type" value="Genomic_DNA"/>
</dbReference>
<evidence type="ECO:0000313" key="2">
    <source>
        <dbReference type="EMBL" id="KAG7164833.1"/>
    </source>
</evidence>
<dbReference type="AlphaFoldDB" id="A0A8J5K1G2"/>
<comment type="subcellular location">
    <subcellularLocation>
        <location evidence="1">Nucleus</location>
    </subcellularLocation>
</comment>
<name>A0A8J5K1G2_HOMAM</name>
<dbReference type="Proteomes" id="UP000747542">
    <property type="component" value="Unassembled WGS sequence"/>
</dbReference>
<evidence type="ECO:0008006" key="4">
    <source>
        <dbReference type="Google" id="ProtNLM"/>
    </source>
</evidence>
<proteinExistence type="predicted"/>
<accession>A0A8J5K1G2</accession>
<comment type="caution">
    <text evidence="2">The sequence shown here is derived from an EMBL/GenBank/DDBJ whole genome shotgun (WGS) entry which is preliminary data.</text>
</comment>
<reference evidence="2" key="1">
    <citation type="journal article" date="2021" name="Sci. Adv.">
        <title>The American lobster genome reveals insights on longevity, neural, and immune adaptations.</title>
        <authorList>
            <person name="Polinski J.M."/>
            <person name="Zimin A.V."/>
            <person name="Clark K.F."/>
            <person name="Kohn A.B."/>
            <person name="Sadowski N."/>
            <person name="Timp W."/>
            <person name="Ptitsyn A."/>
            <person name="Khanna P."/>
            <person name="Romanova D.Y."/>
            <person name="Williams P."/>
            <person name="Greenwood S.J."/>
            <person name="Moroz L.L."/>
            <person name="Walt D.R."/>
            <person name="Bodnar A.G."/>
        </authorList>
    </citation>
    <scope>NUCLEOTIDE SEQUENCE</scope>
    <source>
        <strain evidence="2">GMGI-L3</strain>
    </source>
</reference>
<evidence type="ECO:0000313" key="3">
    <source>
        <dbReference type="Proteomes" id="UP000747542"/>
    </source>
</evidence>
<organism evidence="2 3">
    <name type="scientific">Homarus americanus</name>
    <name type="common">American lobster</name>
    <dbReference type="NCBI Taxonomy" id="6706"/>
    <lineage>
        <taxon>Eukaryota</taxon>
        <taxon>Metazoa</taxon>
        <taxon>Ecdysozoa</taxon>
        <taxon>Arthropoda</taxon>
        <taxon>Crustacea</taxon>
        <taxon>Multicrustacea</taxon>
        <taxon>Malacostraca</taxon>
        <taxon>Eumalacostraca</taxon>
        <taxon>Eucarida</taxon>
        <taxon>Decapoda</taxon>
        <taxon>Pleocyemata</taxon>
        <taxon>Astacidea</taxon>
        <taxon>Nephropoidea</taxon>
        <taxon>Nephropidae</taxon>
        <taxon>Homarus</taxon>
    </lineage>
</organism>
<sequence>MSRRLTTRVDIAAVIALYKANHELRDISAQIGVGLHIEQKLVKRYCELGEDMWPAHLPKPGRPKLLFPRTLQDISCQVKSNPALTALKVKERDPRLLSHISLSCVRQSLHDALRFESFRAPS</sequence>
<evidence type="ECO:0000256" key="1">
    <source>
        <dbReference type="ARBA" id="ARBA00004123"/>
    </source>
</evidence>
<dbReference type="SUPFAM" id="SSF46689">
    <property type="entry name" value="Homeodomain-like"/>
    <property type="match status" value="1"/>
</dbReference>
<dbReference type="InterPro" id="IPR009057">
    <property type="entry name" value="Homeodomain-like_sf"/>
</dbReference>
<protein>
    <recommendedName>
        <fullName evidence="4">Transposase</fullName>
    </recommendedName>
</protein>
<gene>
    <name evidence="2" type="ORF">Hamer_G017223</name>
</gene>
<dbReference type="GO" id="GO:0005634">
    <property type="term" value="C:nucleus"/>
    <property type="evidence" value="ECO:0007669"/>
    <property type="project" value="UniProtKB-SubCell"/>
</dbReference>
<keyword evidence="3" id="KW-1185">Reference proteome</keyword>